<feature type="repeat" description="ANK" evidence="3">
    <location>
        <begin position="412"/>
        <end position="445"/>
    </location>
</feature>
<dbReference type="PROSITE" id="PS50297">
    <property type="entry name" value="ANK_REP_REGION"/>
    <property type="match status" value="3"/>
</dbReference>
<dbReference type="AlphaFoldDB" id="H8MJ84"/>
<dbReference type="InterPro" id="IPR002110">
    <property type="entry name" value="Ankyrin_rpt"/>
</dbReference>
<dbReference type="SUPFAM" id="SSF48403">
    <property type="entry name" value="Ankyrin repeat"/>
    <property type="match status" value="1"/>
</dbReference>
<organism evidence="4 5">
    <name type="scientific">Corallococcus coralloides (strain ATCC 25202 / DSM 2259 / NBRC 100086 / M2)</name>
    <name type="common">Myxococcus coralloides</name>
    <dbReference type="NCBI Taxonomy" id="1144275"/>
    <lineage>
        <taxon>Bacteria</taxon>
        <taxon>Pseudomonadati</taxon>
        <taxon>Myxococcota</taxon>
        <taxon>Myxococcia</taxon>
        <taxon>Myxococcales</taxon>
        <taxon>Cystobacterineae</taxon>
        <taxon>Myxococcaceae</taxon>
        <taxon>Corallococcus</taxon>
    </lineage>
</organism>
<dbReference type="Pfam" id="PF12796">
    <property type="entry name" value="Ank_2"/>
    <property type="match status" value="1"/>
</dbReference>
<keyword evidence="2 3" id="KW-0040">ANK repeat</keyword>
<name>H8MJ84_CORCM</name>
<keyword evidence="5" id="KW-1185">Reference proteome</keyword>
<dbReference type="InterPro" id="IPR036770">
    <property type="entry name" value="Ankyrin_rpt-contain_sf"/>
</dbReference>
<evidence type="ECO:0000256" key="2">
    <source>
        <dbReference type="ARBA" id="ARBA00023043"/>
    </source>
</evidence>
<evidence type="ECO:0000313" key="4">
    <source>
        <dbReference type="EMBL" id="AFE05204.1"/>
    </source>
</evidence>
<dbReference type="PROSITE" id="PS50088">
    <property type="entry name" value="ANK_REPEAT"/>
    <property type="match status" value="3"/>
</dbReference>
<dbReference type="eggNOG" id="COG0666">
    <property type="taxonomic scope" value="Bacteria"/>
</dbReference>
<dbReference type="KEGG" id="ccx:COCOR_03399"/>
<dbReference type="PANTHER" id="PTHR24171:SF10">
    <property type="entry name" value="ANKYRIN REPEAT DOMAIN-CONTAINING PROTEIN 29-LIKE"/>
    <property type="match status" value="1"/>
</dbReference>
<dbReference type="PROSITE" id="PS51257">
    <property type="entry name" value="PROKAR_LIPOPROTEIN"/>
    <property type="match status" value="1"/>
</dbReference>
<dbReference type="PANTHER" id="PTHR24171">
    <property type="entry name" value="ANKYRIN REPEAT DOMAIN-CONTAINING PROTEIN 39-RELATED"/>
    <property type="match status" value="1"/>
</dbReference>
<keyword evidence="1" id="KW-0677">Repeat</keyword>
<feature type="repeat" description="ANK" evidence="3">
    <location>
        <begin position="351"/>
        <end position="383"/>
    </location>
</feature>
<dbReference type="Gene3D" id="1.25.40.20">
    <property type="entry name" value="Ankyrin repeat-containing domain"/>
    <property type="match status" value="3"/>
</dbReference>
<feature type="repeat" description="ANK" evidence="3">
    <location>
        <begin position="318"/>
        <end position="350"/>
    </location>
</feature>
<sequence length="713" mass="76180">MAGTEKLGRNLPPETLELVAAGTTGALSCGAAVCPGNPTCLLARSPAMPRAKTPRKPDTAALMKKADALLDEMPPQLDQAIPLLREIVEADPAHLLALHSLNWALDPTRRGEPHRWEREVKAEHWRVRDRVLELTRGTKPGGELSTGQKARALALSQWADDLVRRKPTDAQLEQAEAALVEAEALRDLADHASARRGLEAWHALRRGPPAQGYRKLLARVEAAPDPRALDDEGNEDPFAFQGLEGVFSDEGFHAWLRKQKPASRPPARKAKALDEGLLQAAGLDASPFFGPGFEGDWRTGRVLALVALGADLEVRDKNKRGVLHLAAMVDDASLVKELLRLGAPVDATDAAKATPLHAAAEHGSTACIALLAKGGVPVDALDNAGRTALCNARRADVARALIDAGANPNAGKDWTPLHQHARVKERGPVIEVLLQAGADVARKNAAGQTPVKEALEHGNPHLARLMGARAPSGKRGALDVQPMLDALARKRKALLKAWYYEDQDVDAVEQVLDQLALEGATSWDALAAAMQGMHPWTAMALVELAREVLPGEAKAPALSKRPRFVRGDLVVKGDVHVDRPLLVTGNLTVEGVLSNAGPEGLLVVGGSLRASGVDTDGELIVGQDLEAQVVWGHGNDAALRVGGVLKAEALIADDHDVQARVKARHHFASGDFDATDASLQELFVPKAFARARLDRERLFNALRKSGGALQSPD</sequence>
<proteinExistence type="predicted"/>
<dbReference type="InParanoid" id="H8MJ84"/>
<evidence type="ECO:0000256" key="3">
    <source>
        <dbReference type="PROSITE-ProRule" id="PRU00023"/>
    </source>
</evidence>
<evidence type="ECO:0000256" key="1">
    <source>
        <dbReference type="ARBA" id="ARBA00022737"/>
    </source>
</evidence>
<reference evidence="4 5" key="1">
    <citation type="journal article" date="2012" name="J. Bacteriol.">
        <title>Complete Genome Sequence of the Fruiting Myxobacterium Corallococcus coralloides DSM 2259.</title>
        <authorList>
            <person name="Huntley S."/>
            <person name="Zhang Y."/>
            <person name="Treuner-Lange A."/>
            <person name="Kneip S."/>
            <person name="Sensen C.W."/>
            <person name="Sogaard-Andersen L."/>
        </authorList>
    </citation>
    <scope>NUCLEOTIDE SEQUENCE [LARGE SCALE GENOMIC DNA]</scope>
    <source>
        <strain evidence="5">ATCC 25202 / DSM 2259 / NBRC 100086 / M2</strain>
    </source>
</reference>
<protein>
    <submittedName>
        <fullName evidence="4">Uncharacterized protein</fullName>
    </submittedName>
</protein>
<dbReference type="EMBL" id="CP003389">
    <property type="protein sequence ID" value="AFE05204.1"/>
    <property type="molecule type" value="Genomic_DNA"/>
</dbReference>
<accession>H8MJ84</accession>
<dbReference type="SMART" id="SM00248">
    <property type="entry name" value="ANK"/>
    <property type="match status" value="5"/>
</dbReference>
<reference evidence="5" key="2">
    <citation type="submission" date="2012-03" db="EMBL/GenBank/DDBJ databases">
        <title>Genome sequence of the fruiting myxobacterium Corallococcus coralloides DSM 2259.</title>
        <authorList>
            <person name="Huntley S."/>
            <person name="Zhang Y."/>
            <person name="Treuner-Lange A."/>
            <person name="Sensen C.W."/>
            <person name="Sogaard-Andersen L."/>
        </authorList>
    </citation>
    <scope>NUCLEOTIDE SEQUENCE [LARGE SCALE GENOMIC DNA]</scope>
    <source>
        <strain evidence="5">ATCC 25202 / DSM 2259 / NBRC 100086 / M2</strain>
    </source>
</reference>
<dbReference type="HOGENOM" id="CLU_410400_0_0_7"/>
<evidence type="ECO:0000313" key="5">
    <source>
        <dbReference type="Proteomes" id="UP000007587"/>
    </source>
</evidence>
<dbReference type="Proteomes" id="UP000007587">
    <property type="component" value="Chromosome"/>
</dbReference>
<gene>
    <name evidence="4" type="ordered locus">COCOR_03399</name>
</gene>
<dbReference type="STRING" id="1144275.COCOR_03399"/>